<dbReference type="PROSITE" id="PS50195">
    <property type="entry name" value="PX"/>
    <property type="match status" value="1"/>
</dbReference>
<dbReference type="AlphaFoldDB" id="A0AAN8X8I3"/>
<keyword evidence="6" id="KW-1185">Reference proteome</keyword>
<dbReference type="InterPro" id="IPR037916">
    <property type="entry name" value="SNX29_PX"/>
</dbReference>
<feature type="domain" description="RUN" evidence="4">
    <location>
        <begin position="40"/>
        <end position="194"/>
    </location>
</feature>
<name>A0AAN8X8I3_HALRR</name>
<reference evidence="5 6" key="1">
    <citation type="submission" date="2023-11" db="EMBL/GenBank/DDBJ databases">
        <title>Halocaridina rubra genome assembly.</title>
        <authorList>
            <person name="Smith C."/>
        </authorList>
    </citation>
    <scope>NUCLEOTIDE SEQUENCE [LARGE SCALE GENOMIC DNA]</scope>
    <source>
        <strain evidence="5">EP-1</strain>
        <tissue evidence="5">Whole</tissue>
    </source>
</reference>
<dbReference type="PROSITE" id="PS50826">
    <property type="entry name" value="RUN"/>
    <property type="match status" value="1"/>
</dbReference>
<dbReference type="SMART" id="SM00593">
    <property type="entry name" value="RUN"/>
    <property type="match status" value="1"/>
</dbReference>
<gene>
    <name evidence="5" type="primary">SNX29</name>
    <name evidence="5" type="ORF">SK128_028641</name>
</gene>
<dbReference type="EMBL" id="JAXCGZ010007779">
    <property type="protein sequence ID" value="KAK7078542.1"/>
    <property type="molecule type" value="Genomic_DNA"/>
</dbReference>
<evidence type="ECO:0000313" key="6">
    <source>
        <dbReference type="Proteomes" id="UP001381693"/>
    </source>
</evidence>
<feature type="compositionally biased region" description="Polar residues" evidence="2">
    <location>
        <begin position="315"/>
        <end position="326"/>
    </location>
</feature>
<dbReference type="Gene3D" id="1.20.58.900">
    <property type="match status" value="1"/>
</dbReference>
<feature type="region of interest" description="Disordered" evidence="2">
    <location>
        <begin position="513"/>
        <end position="533"/>
    </location>
</feature>
<dbReference type="InterPro" id="IPR036871">
    <property type="entry name" value="PX_dom_sf"/>
</dbReference>
<dbReference type="CDD" id="cd17689">
    <property type="entry name" value="RUN_SNX29"/>
    <property type="match status" value="1"/>
</dbReference>
<keyword evidence="1" id="KW-0175">Coiled coil</keyword>
<evidence type="ECO:0000256" key="2">
    <source>
        <dbReference type="SAM" id="MobiDB-lite"/>
    </source>
</evidence>
<organism evidence="5 6">
    <name type="scientific">Halocaridina rubra</name>
    <name type="common">Hawaiian red shrimp</name>
    <dbReference type="NCBI Taxonomy" id="373956"/>
    <lineage>
        <taxon>Eukaryota</taxon>
        <taxon>Metazoa</taxon>
        <taxon>Ecdysozoa</taxon>
        <taxon>Arthropoda</taxon>
        <taxon>Crustacea</taxon>
        <taxon>Multicrustacea</taxon>
        <taxon>Malacostraca</taxon>
        <taxon>Eumalacostraca</taxon>
        <taxon>Eucarida</taxon>
        <taxon>Decapoda</taxon>
        <taxon>Pleocyemata</taxon>
        <taxon>Caridea</taxon>
        <taxon>Atyoidea</taxon>
        <taxon>Atyidae</taxon>
        <taxon>Halocaridina</taxon>
    </lineage>
</organism>
<evidence type="ECO:0000313" key="5">
    <source>
        <dbReference type="EMBL" id="KAK7078542.1"/>
    </source>
</evidence>
<dbReference type="SMART" id="SM00312">
    <property type="entry name" value="PX"/>
    <property type="match status" value="1"/>
</dbReference>
<dbReference type="InterPro" id="IPR001683">
    <property type="entry name" value="PX_dom"/>
</dbReference>
<dbReference type="Pfam" id="PF00787">
    <property type="entry name" value="PX"/>
    <property type="match status" value="1"/>
</dbReference>
<evidence type="ECO:0000259" key="3">
    <source>
        <dbReference type="PROSITE" id="PS50195"/>
    </source>
</evidence>
<evidence type="ECO:0000256" key="1">
    <source>
        <dbReference type="SAM" id="Coils"/>
    </source>
</evidence>
<dbReference type="InterPro" id="IPR004012">
    <property type="entry name" value="Run_dom"/>
</dbReference>
<dbReference type="SUPFAM" id="SSF140741">
    <property type="entry name" value="RUN domain-like"/>
    <property type="match status" value="1"/>
</dbReference>
<feature type="region of interest" description="Disordered" evidence="2">
    <location>
        <begin position="313"/>
        <end position="334"/>
    </location>
</feature>
<dbReference type="PANTHER" id="PTHR47194">
    <property type="entry name" value="SORTING NEXIN-29-RELATED"/>
    <property type="match status" value="1"/>
</dbReference>
<dbReference type="GO" id="GO:0035091">
    <property type="term" value="F:phosphatidylinositol binding"/>
    <property type="evidence" value="ECO:0007669"/>
    <property type="project" value="InterPro"/>
</dbReference>
<comment type="caution">
    <text evidence="5">The sequence shown here is derived from an EMBL/GenBank/DDBJ whole genome shotgun (WGS) entry which is preliminary data.</text>
</comment>
<dbReference type="Proteomes" id="UP001381693">
    <property type="component" value="Unassembled WGS sequence"/>
</dbReference>
<protein>
    <submittedName>
        <fullName evidence="5">Sorting nexin-29</fullName>
    </submittedName>
</protein>
<sequence>MSSDTYNASQNSKREELLSNLLTAVQGCQVRFGGRGELATESDERVASLCTSLELALSHGLKARSPSRGLAAIKQVTDMVTSGLNLHLTLPGAETEAPVLWCYVRELLTRHEYERFLLLKNVNTDSGRGRAWLRSLLNEHSLERYMHILSGDEHLLQQWYESWALLRDLERAAMLPNLAAGLDSILFAINIDNSELNGGSPSDLKINEIYSVIKPEPEAQIAVTSALKEENGSASNIRKRVLKKRKKKIPSQLISFDDDLSRPDHFDVNSPLYHSAPTTCLSSPAPTTGNSTPYADRLEKLVRLQELQQAKEALKSSSDYSGNTKGISKASDKMENTHTVVLSQKVGDNVVEGLICDIEGSVSIGEKSDKFESESGQGSRNQHFFENTLPKHSSGSPDILHCSAVGSCLPVGNVHVAKPQRPNNLYEQETGSYKSSQSNISADSLPSSESEVAGAIFTPVGNNRIGGLIPVSPRGIGTFDGIQSDDETSVHSYFQEGDDGASSITHVIGAQGRSAAPCTTPSSVTSTVPSPSSVETTLTMDELKSAVLEISRARDAAESRRSEVAAALTQEMEISSMLRAEIAHQQGLHQETVERLNTKINALNRENELLKHQLKKYVGAVQLLRREGSIESVVSNQPSQKPPDYRDYHDEAAAYEKKLIQVAEMHGELMEFNERLHKLLRMREAQVRRLREELIDLRGPLPDEHDDDDDMDDTASVTSDLDALSVSTTPRTLINIWIPTAFLTGSSSDTYHVYQIYIRIRDDEWNVYRRFAQFYELHRQLKKKEPIVKSFDFPQKKTFGYKDEGVVEERRIRLQEYIRKVVNLLLGSHPQLVSSPDKPTFTSLLPFFADLNHSREGSVNTSTSRVSRGGVLSRISGARQDHLPVPDSPQYNGL</sequence>
<dbReference type="Gene3D" id="3.30.1520.10">
    <property type="entry name" value="Phox-like domain"/>
    <property type="match status" value="1"/>
</dbReference>
<dbReference type="InterPro" id="IPR047329">
    <property type="entry name" value="RUN_SNX29"/>
</dbReference>
<evidence type="ECO:0000259" key="4">
    <source>
        <dbReference type="PROSITE" id="PS50826"/>
    </source>
</evidence>
<dbReference type="CDD" id="cd07277">
    <property type="entry name" value="PX_RUN"/>
    <property type="match status" value="1"/>
</dbReference>
<feature type="domain" description="PX" evidence="3">
    <location>
        <begin position="732"/>
        <end position="855"/>
    </location>
</feature>
<dbReference type="SUPFAM" id="SSF64268">
    <property type="entry name" value="PX domain"/>
    <property type="match status" value="1"/>
</dbReference>
<dbReference type="Pfam" id="PF02759">
    <property type="entry name" value="RUN"/>
    <property type="match status" value="1"/>
</dbReference>
<proteinExistence type="predicted"/>
<feature type="compositionally biased region" description="Low complexity" evidence="2">
    <location>
        <begin position="519"/>
        <end position="533"/>
    </location>
</feature>
<feature type="coiled-coil region" evidence="1">
    <location>
        <begin position="593"/>
        <end position="620"/>
    </location>
</feature>
<dbReference type="PANTHER" id="PTHR47194:SF3">
    <property type="entry name" value="SORTING NEXIN 29"/>
    <property type="match status" value="1"/>
</dbReference>
<accession>A0AAN8X8I3</accession>
<dbReference type="InterPro" id="IPR037213">
    <property type="entry name" value="Run_dom_sf"/>
</dbReference>